<feature type="region of interest" description="Disordered" evidence="1">
    <location>
        <begin position="376"/>
        <end position="407"/>
    </location>
</feature>
<reference evidence="2" key="1">
    <citation type="submission" date="2020-09" db="EMBL/GenBank/DDBJ databases">
        <title>Secondary metabolite and genome analysis of marine Streptomyces chumphonensis KK1-2T.</title>
        <authorList>
            <person name="Phongsopitanun W."/>
            <person name="Kanchanasin P."/>
            <person name="Pittayakhajonwut P."/>
            <person name="Suwanborirux K."/>
            <person name="Tanasupawat S."/>
        </authorList>
    </citation>
    <scope>NUCLEOTIDE SEQUENCE</scope>
    <source>
        <strain evidence="2">KK1-2</strain>
    </source>
</reference>
<proteinExistence type="predicted"/>
<dbReference type="RefSeq" id="WP_191209952.1">
    <property type="nucleotide sequence ID" value="NZ_BAABKL010000014.1"/>
</dbReference>
<accession>A0A927F0X9</accession>
<protein>
    <submittedName>
        <fullName evidence="2">DUF4192 domain-containing protein</fullName>
    </submittedName>
</protein>
<dbReference type="EMBL" id="JACXYU010000006">
    <property type="protein sequence ID" value="MBD3932652.1"/>
    <property type="molecule type" value="Genomic_DNA"/>
</dbReference>
<name>A0A927F0X9_9ACTN</name>
<comment type="caution">
    <text evidence="2">The sequence shown here is derived from an EMBL/GenBank/DDBJ whole genome shotgun (WGS) entry which is preliminary data.</text>
</comment>
<dbReference type="AlphaFoldDB" id="A0A927F0X9"/>
<feature type="region of interest" description="Disordered" evidence="1">
    <location>
        <begin position="1"/>
        <end position="24"/>
    </location>
</feature>
<evidence type="ECO:0000256" key="1">
    <source>
        <dbReference type="SAM" id="MobiDB-lite"/>
    </source>
</evidence>
<keyword evidence="3" id="KW-1185">Reference proteome</keyword>
<dbReference type="Pfam" id="PF13830">
    <property type="entry name" value="DUF4192"/>
    <property type="match status" value="1"/>
</dbReference>
<evidence type="ECO:0000313" key="2">
    <source>
        <dbReference type="EMBL" id="MBD3932652.1"/>
    </source>
</evidence>
<gene>
    <name evidence="2" type="ORF">IF129_13960</name>
</gene>
<dbReference type="InterPro" id="IPR025447">
    <property type="entry name" value="DUF4192"/>
</dbReference>
<sequence length="407" mass="43034">MTHSDRHLASQSSSDAAPELASESARRVTLRGPAELADALPYLLGYHPDDSIVVIAVHGEHGRFGGRVRLGIPAVPGEWPEAARQVAVCLLAGCEEADRPTGAVVYLCQDARAGEDAAAVPVRLRPLAQELRAACGALDMPVFEALCLSGGRFWSFCCEDPRCCPPEGNELEPPGSSPMAAAATYAGIRVQGTLKELAARLAPLAPHRVPLQEQALDAAAADLLPRMLDVSAKEVVRTRTLEIAARLLDRFSSAPIPAGRGPSEADLSDDARLSEAEAASLIVGLQDRITRDRAAEWMEEEDAQPALRLWRALGRRCVGAFTEYAAAPLTLAGWVSWSTGDETNARVALSAALEADPECVFARLLHSACNSGLDPEPLRGTLRGQRAAHGGRPEACRGAGSGADPEA</sequence>
<dbReference type="Proteomes" id="UP000632289">
    <property type="component" value="Unassembled WGS sequence"/>
</dbReference>
<evidence type="ECO:0000313" key="3">
    <source>
        <dbReference type="Proteomes" id="UP000632289"/>
    </source>
</evidence>
<organism evidence="2 3">
    <name type="scientific">Streptomyces chumphonensis</name>
    <dbReference type="NCBI Taxonomy" id="1214925"/>
    <lineage>
        <taxon>Bacteria</taxon>
        <taxon>Bacillati</taxon>
        <taxon>Actinomycetota</taxon>
        <taxon>Actinomycetes</taxon>
        <taxon>Kitasatosporales</taxon>
        <taxon>Streptomycetaceae</taxon>
        <taxon>Streptomyces</taxon>
    </lineage>
</organism>